<keyword evidence="3" id="KW-1185">Reference proteome</keyword>
<evidence type="ECO:0000256" key="1">
    <source>
        <dbReference type="SAM" id="Phobius"/>
    </source>
</evidence>
<proteinExistence type="predicted"/>
<keyword evidence="1" id="KW-1133">Transmembrane helix</keyword>
<evidence type="ECO:0000313" key="2">
    <source>
        <dbReference type="EMBL" id="MFC4134529.1"/>
    </source>
</evidence>
<evidence type="ECO:0008006" key="4">
    <source>
        <dbReference type="Google" id="ProtNLM"/>
    </source>
</evidence>
<dbReference type="RefSeq" id="WP_253761322.1">
    <property type="nucleotide sequence ID" value="NZ_JAMZDZ010000001.1"/>
</dbReference>
<keyword evidence="1" id="KW-0812">Transmembrane</keyword>
<name>A0ABV8LW42_9ACTN</name>
<protein>
    <recommendedName>
        <fullName evidence="4">FUSC family protein</fullName>
    </recommendedName>
</protein>
<comment type="caution">
    <text evidence="2">The sequence shown here is derived from an EMBL/GenBank/DDBJ whole genome shotgun (WGS) entry which is preliminary data.</text>
</comment>
<reference evidence="3" key="1">
    <citation type="journal article" date="2019" name="Int. J. Syst. Evol. Microbiol.">
        <title>The Global Catalogue of Microorganisms (GCM) 10K type strain sequencing project: providing services to taxonomists for standard genome sequencing and annotation.</title>
        <authorList>
            <consortium name="The Broad Institute Genomics Platform"/>
            <consortium name="The Broad Institute Genome Sequencing Center for Infectious Disease"/>
            <person name="Wu L."/>
            <person name="Ma J."/>
        </authorList>
    </citation>
    <scope>NUCLEOTIDE SEQUENCE [LARGE SCALE GENOMIC DNA]</scope>
    <source>
        <strain evidence="3">CGMCC 4.7289</strain>
    </source>
</reference>
<evidence type="ECO:0000313" key="3">
    <source>
        <dbReference type="Proteomes" id="UP001595816"/>
    </source>
</evidence>
<feature type="transmembrane region" description="Helical" evidence="1">
    <location>
        <begin position="97"/>
        <end position="115"/>
    </location>
</feature>
<sequence>MDSRETMTHQGGWRWLSRVARRELPAVLQILAAGGLAIVVALLLGFDKPVGAPLFAITTLEFVCARHRRSVAVFFFGMGFGLAIAAVAAGYRSFDRVVLDFVVGVAVAMVVAFLTTPRNATRQVNAQLEPLLNTLTVNVRTIAGALRTRDAESARGAVYALVDTENDLRRLNEVLLATRRSSAITLWTTGQDLDAYAETAREIGYAVRNIRVMARHAWWGVLHGGEPVPVALPPMLESLADGVGLLRDELRRDGPLRVAQPQLVSAARWIDVMRDEHLGLASAAVAADADAAVLNLLIATGIPLAKADALLNHSRAEAAAADRRLEPALAA</sequence>
<dbReference type="Proteomes" id="UP001595816">
    <property type="component" value="Unassembled WGS sequence"/>
</dbReference>
<keyword evidence="1" id="KW-0472">Membrane</keyword>
<feature type="transmembrane region" description="Helical" evidence="1">
    <location>
        <begin position="72"/>
        <end position="91"/>
    </location>
</feature>
<feature type="transmembrane region" description="Helical" evidence="1">
    <location>
        <begin position="24"/>
        <end position="44"/>
    </location>
</feature>
<accession>A0ABV8LW42</accession>
<organism evidence="2 3">
    <name type="scientific">Hamadaea flava</name>
    <dbReference type="NCBI Taxonomy" id="1742688"/>
    <lineage>
        <taxon>Bacteria</taxon>
        <taxon>Bacillati</taxon>
        <taxon>Actinomycetota</taxon>
        <taxon>Actinomycetes</taxon>
        <taxon>Micromonosporales</taxon>
        <taxon>Micromonosporaceae</taxon>
        <taxon>Hamadaea</taxon>
    </lineage>
</organism>
<gene>
    <name evidence="2" type="ORF">ACFOZ4_28295</name>
</gene>
<dbReference type="EMBL" id="JBHSAY010000015">
    <property type="protein sequence ID" value="MFC4134529.1"/>
    <property type="molecule type" value="Genomic_DNA"/>
</dbReference>